<evidence type="ECO:0000256" key="3">
    <source>
        <dbReference type="SAM" id="Phobius"/>
    </source>
</evidence>
<feature type="compositionally biased region" description="Low complexity" evidence="2">
    <location>
        <begin position="788"/>
        <end position="812"/>
    </location>
</feature>
<dbReference type="Proteomes" id="UP001060368">
    <property type="component" value="Chromosome"/>
</dbReference>
<dbReference type="Pfam" id="PF18204">
    <property type="entry name" value="PGF-CTERM"/>
    <property type="match status" value="1"/>
</dbReference>
<dbReference type="AlphaFoldDB" id="A0A9E7PNU6"/>
<dbReference type="GO" id="GO:0005886">
    <property type="term" value="C:plasma membrane"/>
    <property type="evidence" value="ECO:0007669"/>
    <property type="project" value="UniProtKB-SubCell"/>
</dbReference>
<dbReference type="NCBIfam" id="TIGR04126">
    <property type="entry name" value="PGF_CTERM"/>
    <property type="match status" value="1"/>
</dbReference>
<feature type="transmembrane region" description="Helical" evidence="3">
    <location>
        <begin position="823"/>
        <end position="841"/>
    </location>
</feature>
<keyword evidence="3" id="KW-1133">Transmembrane helix</keyword>
<evidence type="ECO:0000259" key="4">
    <source>
        <dbReference type="Pfam" id="PF12863"/>
    </source>
</evidence>
<dbReference type="RefSeq" id="WP_257743844.1">
    <property type="nucleotide sequence ID" value="NZ_CP096115.1"/>
</dbReference>
<sequence>MTSKKIGMALIALVAVLLLAAPAMAAAYGTTITKEATVYTGESGLDISRATGGATVLGWYAAGSNPKSDAPSAVITISDLANFYVSPDVFSGKTGAWYNQSGTTIANATFYVEKPSLSVSLFDNDTLKDITNQKAITNAKVAIRVNSNLDALFDTTKRLGGGTAGIDVYVETPDGATLTGLYNGTGSVKLSPVRPDNTLYWVGTKHNAYEPVWVLDQDLYKAGTYKVYASSNVNAMKDNLGTVTGVTKSAIGTLLIDKDTVSITADKETVVRNNDFTVSVEGAPKTHYFVWISGTNSYNNETNTAPKFLPNQDSVSYLVMDNLTNTVYKGTTITVGNDVPTQPANLVQFWSVDAETGSDGKITIGLTTDGNTKDAVYTIRAQKVTGYNTLNSQLYDTVKVKVEKGSVTITASGDGSYYLGEEVTLSGTNTDTNDVYMFITGPNLPSNGGSLLAPQTAIHTVGAANNETHETVKTDDTWSYKWDTSNIPLDAGTYTIYVVSGNVDKSGLTTVKYDTVSIVIKKPFVTATTSASTVAKGDKLYIRGTAEGNPTQGVGIWVLGKNYWNGADKTNIPTSAMVTETVNDDGSFEYEMGTGITQNLAAGQYFVVVQHPMYNGVFDVDTVANSNPVEVANTVGAVTNNQFYIWGDGKLQGSDAAEALIDAINSPDIDDTYYKLTFLVEEPWIRINSIGDHYVGDQFTLTGTTNLAVGDDIIVEVTSSSFAPTQKTQSGEFSGVSSTIQVVEGTTYNEWSMDVDASTFKPDEYIVKAEAIEADATATTTFNVLKGTTPTTAPTTAPTTGPTTAPTVAPTEQPTPKPTASPGFGALIALIGLGAVAALVLRKD</sequence>
<keyword evidence="7" id="KW-1185">Reference proteome</keyword>
<evidence type="ECO:0000313" key="6">
    <source>
        <dbReference type="EMBL" id="UUX93708.1"/>
    </source>
</evidence>
<dbReference type="GeneID" id="74307278"/>
<dbReference type="Pfam" id="PF12863">
    <property type="entry name" value="DUF3821"/>
    <property type="match status" value="1"/>
</dbReference>
<accession>A0A9E7PNU6</accession>
<proteinExistence type="predicted"/>
<keyword evidence="3" id="KW-0472">Membrane</keyword>
<feature type="region of interest" description="Disordered" evidence="2">
    <location>
        <begin position="785"/>
        <end position="820"/>
    </location>
</feature>
<evidence type="ECO:0000256" key="2">
    <source>
        <dbReference type="SAM" id="MobiDB-lite"/>
    </source>
</evidence>
<dbReference type="KEGG" id="mend:L6E24_06225"/>
<dbReference type="EMBL" id="CP096115">
    <property type="protein sequence ID" value="UUX93708.1"/>
    <property type="molecule type" value="Genomic_DNA"/>
</dbReference>
<name>A0A9E7PNU6_9EURY</name>
<organism evidence="6 7">
    <name type="scientific">Methanoplanus endosymbiosus</name>
    <dbReference type="NCBI Taxonomy" id="33865"/>
    <lineage>
        <taxon>Archaea</taxon>
        <taxon>Methanobacteriati</taxon>
        <taxon>Methanobacteriota</taxon>
        <taxon>Stenosarchaea group</taxon>
        <taxon>Methanomicrobia</taxon>
        <taxon>Methanomicrobiales</taxon>
        <taxon>Methanomicrobiaceae</taxon>
        <taxon>Methanoplanus</taxon>
    </lineage>
</organism>
<feature type="domain" description="DUF3821" evidence="4">
    <location>
        <begin position="35"/>
        <end position="238"/>
    </location>
</feature>
<protein>
    <submittedName>
        <fullName evidence="6">DUF3821 domain-containing protein</fullName>
    </submittedName>
</protein>
<dbReference type="NCBIfam" id="NF041431">
    <property type="entry name" value="S_layer_MEMAR"/>
    <property type="match status" value="1"/>
</dbReference>
<reference evidence="6" key="1">
    <citation type="submission" date="2022-04" db="EMBL/GenBank/DDBJ databases">
        <title>Complete genome of Methanoplanus endosymbiosus DSM 3599.</title>
        <authorList>
            <person name="Chen S.-C."/>
            <person name="You Y.-T."/>
            <person name="Zhou Y.-Z."/>
            <person name="Lai M.-C."/>
        </authorList>
    </citation>
    <scope>NUCLEOTIDE SEQUENCE</scope>
    <source>
        <strain evidence="6">DSM 3599</strain>
    </source>
</reference>
<evidence type="ECO:0000259" key="5">
    <source>
        <dbReference type="Pfam" id="PF18204"/>
    </source>
</evidence>
<dbReference type="InterPro" id="IPR024277">
    <property type="entry name" value="DUF3821"/>
</dbReference>
<evidence type="ECO:0000313" key="7">
    <source>
        <dbReference type="Proteomes" id="UP001060368"/>
    </source>
</evidence>
<keyword evidence="1" id="KW-0732">Signal</keyword>
<dbReference type="InterPro" id="IPR026371">
    <property type="entry name" value="PGF_CTERM"/>
</dbReference>
<keyword evidence="3" id="KW-0812">Transmembrane</keyword>
<feature type="domain" description="PGF-CTERM archaeal protein-sorting signal" evidence="5">
    <location>
        <begin position="822"/>
        <end position="843"/>
    </location>
</feature>
<dbReference type="GO" id="GO:0030115">
    <property type="term" value="C:S-layer"/>
    <property type="evidence" value="ECO:0007669"/>
    <property type="project" value="UniProtKB-SubCell"/>
</dbReference>
<gene>
    <name evidence="6" type="ORF">L6E24_06225</name>
</gene>
<evidence type="ECO:0000256" key="1">
    <source>
        <dbReference type="ARBA" id="ARBA00022729"/>
    </source>
</evidence>